<organism evidence="3">
    <name type="scientific">Micromonas pusilla (strain CCMP1545)</name>
    <name type="common">Picoplanktonic green alga</name>
    <dbReference type="NCBI Taxonomy" id="564608"/>
    <lineage>
        <taxon>Eukaryota</taxon>
        <taxon>Viridiplantae</taxon>
        <taxon>Chlorophyta</taxon>
        <taxon>Mamiellophyceae</taxon>
        <taxon>Mamiellales</taxon>
        <taxon>Mamiellaceae</taxon>
        <taxon>Micromonas</taxon>
    </lineage>
</organism>
<dbReference type="STRING" id="564608.C1N813"/>
<reference evidence="2 3" key="1">
    <citation type="journal article" date="2009" name="Science">
        <title>Green evolution and dynamic adaptations revealed by genomes of the marine picoeukaryotes Micromonas.</title>
        <authorList>
            <person name="Worden A.Z."/>
            <person name="Lee J.H."/>
            <person name="Mock T."/>
            <person name="Rouze P."/>
            <person name="Simmons M.P."/>
            <person name="Aerts A.L."/>
            <person name="Allen A.E."/>
            <person name="Cuvelier M.L."/>
            <person name="Derelle E."/>
            <person name="Everett M.V."/>
            <person name="Foulon E."/>
            <person name="Grimwood J."/>
            <person name="Gundlach H."/>
            <person name="Henrissat B."/>
            <person name="Napoli C."/>
            <person name="McDonald S.M."/>
            <person name="Parker M.S."/>
            <person name="Rombauts S."/>
            <person name="Salamov A."/>
            <person name="Von Dassow P."/>
            <person name="Badger J.H."/>
            <person name="Coutinho P.M."/>
            <person name="Demir E."/>
            <person name="Dubchak I."/>
            <person name="Gentemann C."/>
            <person name="Eikrem W."/>
            <person name="Gready J.E."/>
            <person name="John U."/>
            <person name="Lanier W."/>
            <person name="Lindquist E.A."/>
            <person name="Lucas S."/>
            <person name="Mayer K.F."/>
            <person name="Moreau H."/>
            <person name="Not F."/>
            <person name="Otillar R."/>
            <person name="Panaud O."/>
            <person name="Pangilinan J."/>
            <person name="Paulsen I."/>
            <person name="Piegu B."/>
            <person name="Poliakov A."/>
            <person name="Robbens S."/>
            <person name="Schmutz J."/>
            <person name="Toulza E."/>
            <person name="Wyss T."/>
            <person name="Zelensky A."/>
            <person name="Zhou K."/>
            <person name="Armbrust E.V."/>
            <person name="Bhattacharya D."/>
            <person name="Goodenough U.W."/>
            <person name="Van de Peer Y."/>
            <person name="Grigoriev I.V."/>
        </authorList>
    </citation>
    <scope>NUCLEOTIDE SEQUENCE [LARGE SCALE GENOMIC DNA]</scope>
    <source>
        <strain evidence="2 3">CCMP1545</strain>
    </source>
</reference>
<protein>
    <submittedName>
        <fullName evidence="2">Predicted protein</fullName>
    </submittedName>
</protein>
<dbReference type="KEGG" id="mpp:MICPUCDRAFT_53906"/>
<dbReference type="SUPFAM" id="SSF51971">
    <property type="entry name" value="Nucleotide-binding domain"/>
    <property type="match status" value="1"/>
</dbReference>
<dbReference type="InterPro" id="IPR015899">
    <property type="entry name" value="UDP-GalPyranose_mutase_C"/>
</dbReference>
<dbReference type="Pfam" id="PF03275">
    <property type="entry name" value="GLF"/>
    <property type="match status" value="1"/>
</dbReference>
<evidence type="ECO:0000259" key="1">
    <source>
        <dbReference type="Pfam" id="PF03275"/>
    </source>
</evidence>
<dbReference type="GO" id="GO:0050660">
    <property type="term" value="F:flavin adenine dinucleotide binding"/>
    <property type="evidence" value="ECO:0007669"/>
    <property type="project" value="TreeGrafter"/>
</dbReference>
<dbReference type="SUPFAM" id="SSF54373">
    <property type="entry name" value="FAD-linked reductases, C-terminal domain"/>
    <property type="match status" value="1"/>
</dbReference>
<keyword evidence="3" id="KW-1185">Reference proteome</keyword>
<dbReference type="Pfam" id="PF13450">
    <property type="entry name" value="NAD_binding_8"/>
    <property type="match status" value="1"/>
</dbReference>
<dbReference type="eggNOG" id="ENOG502QSEJ">
    <property type="taxonomic scope" value="Eukaryota"/>
</dbReference>
<dbReference type="EMBL" id="GG663750">
    <property type="protein sequence ID" value="EEH51810.1"/>
    <property type="molecule type" value="Genomic_DNA"/>
</dbReference>
<evidence type="ECO:0000313" key="2">
    <source>
        <dbReference type="EMBL" id="EEH51810.1"/>
    </source>
</evidence>
<dbReference type="PANTHER" id="PTHR21197">
    <property type="entry name" value="UDP-GALACTOPYRANOSE MUTASE"/>
    <property type="match status" value="1"/>
</dbReference>
<dbReference type="OMA" id="INVHKYG"/>
<dbReference type="PANTHER" id="PTHR21197:SF0">
    <property type="entry name" value="UDP-GALACTOPYRANOSE MUTASE"/>
    <property type="match status" value="1"/>
</dbReference>
<evidence type="ECO:0000313" key="3">
    <source>
        <dbReference type="Proteomes" id="UP000001876"/>
    </source>
</evidence>
<dbReference type="AlphaFoldDB" id="C1N813"/>
<dbReference type="Proteomes" id="UP000001876">
    <property type="component" value="Unassembled WGS sequence"/>
</dbReference>
<accession>C1N813</accession>
<feature type="domain" description="UDP-galactopyranose mutase C-terminal" evidence="1">
    <location>
        <begin position="223"/>
        <end position="434"/>
    </location>
</feature>
<sequence>MPAGPFASSVGVGRAEPEWAALNKVTGVCGDFARRISPPRVPRVQSSPSTPFNSTPDVYELHPDIIASYGTALSGAVLAERCSAELGMTSVIIDKRDHIGGNCYDYVTEDGIRASKYGAHLFHTQHARVWEYVQRFSEWIPFDHRVKGRVPVPGAGPAGDKKLVPIPPTQETVNALFDAGVRDEDAMARWYESERVAPAHGGEPANGEEAALSRVGPRLYEVIFKHYTKKQWDKYPEELDASVLMRLPCRTSTDDRYFGDAWQALPARGYTRLFENMLLDDPNVTIRLDCDFFAHREKGTLPKHKLLVYTGQIDSYYAALGMPKLEYRSLRFEEEFVDAPDGGFFQEAMVVNYPSADVPFTRVVEYKHTPNQPNKIKKGAVRGSLIAREYSCADGEPYYPVPNPENRALYEKYAALAAKEPGVAFVGRLASYKYFNMDQAILNALEMFDNLKETGTLAPKRRPEDFGPGDGPK</sequence>
<proteinExistence type="predicted"/>
<gene>
    <name evidence="2" type="ORF">MICPUCDRAFT_53906</name>
</gene>
<dbReference type="OrthoDB" id="7777654at2759"/>
<dbReference type="Gene3D" id="3.40.50.720">
    <property type="entry name" value="NAD(P)-binding Rossmann-like Domain"/>
    <property type="match status" value="3"/>
</dbReference>
<dbReference type="GeneID" id="9689444"/>
<dbReference type="GO" id="GO:0008767">
    <property type="term" value="F:UDP-galactopyranose mutase activity"/>
    <property type="evidence" value="ECO:0007669"/>
    <property type="project" value="InterPro"/>
</dbReference>
<dbReference type="RefSeq" id="XP_003064188.1">
    <property type="nucleotide sequence ID" value="XM_003064142.1"/>
</dbReference>
<name>C1N813_MICPC</name>